<dbReference type="Gene3D" id="1.50.10.10">
    <property type="match status" value="1"/>
</dbReference>
<feature type="domain" description="Alpha-L-rhamnosidase C-terminal" evidence="7">
    <location>
        <begin position="822"/>
        <end position="889"/>
    </location>
</feature>
<feature type="domain" description="Bacterial alpha-L-rhamnosidase N-terminal" evidence="5">
    <location>
        <begin position="188"/>
        <end position="357"/>
    </location>
</feature>
<dbReference type="Gene3D" id="2.60.120.260">
    <property type="entry name" value="Galactose-binding domain-like"/>
    <property type="match status" value="2"/>
</dbReference>
<accession>A0ABS7G8Y9</accession>
<evidence type="ECO:0000259" key="6">
    <source>
        <dbReference type="Pfam" id="PF17389"/>
    </source>
</evidence>
<dbReference type="Gene3D" id="2.60.40.10">
    <property type="entry name" value="Immunoglobulins"/>
    <property type="match status" value="1"/>
</dbReference>
<dbReference type="InterPro" id="IPR012341">
    <property type="entry name" value="6hp_glycosidase-like_sf"/>
</dbReference>
<evidence type="ECO:0000259" key="4">
    <source>
        <dbReference type="Pfam" id="PF05592"/>
    </source>
</evidence>
<evidence type="ECO:0000313" key="8">
    <source>
        <dbReference type="EMBL" id="MBW8684132.1"/>
    </source>
</evidence>
<dbReference type="Pfam" id="PF25788">
    <property type="entry name" value="Ig_Rha78A_N"/>
    <property type="match status" value="1"/>
</dbReference>
<protein>
    <recommendedName>
        <fullName evidence="2">alpha-L-rhamnosidase</fullName>
        <ecNumber evidence="2">3.2.1.40</ecNumber>
    </recommendedName>
</protein>
<keyword evidence="9" id="KW-1185">Reference proteome</keyword>
<dbReference type="Proteomes" id="UP000812961">
    <property type="component" value="Unassembled WGS sequence"/>
</dbReference>
<dbReference type="EC" id="3.2.1.40" evidence="2"/>
<feature type="domain" description="Alpha-L-rhamnosidase concanavalin-like" evidence="4">
    <location>
        <begin position="368"/>
        <end position="454"/>
    </location>
</feature>
<dbReference type="Pfam" id="PF17390">
    <property type="entry name" value="Bac_rhamnosid_C"/>
    <property type="match status" value="1"/>
</dbReference>
<sequence>MNKWMTLLLLIWCGKGSAQQLQVVNLRTDSKTNPVGCQLTPGLSWQLSADYYSCTQQAYQLQLSEDSTTLSAKAHTSKRIVDTNASCRLLPATVNLSLQPARTYYWRVQVWDKEGRTSGWSRIAHFTTELKTVADWKGAQWIGYEQIPDSMLVVPGVHRGTDKFYEKHKAQQRPVVPLFRREFSATGKIKSALLYISGLGHYEASLNGNKLGDNFLAPGWTHYNETALYNTYDITSQLRQGANTLGVIVGNGFFNVNKERYRKLSIAYGMPRMICRLLITYENGKVQDIISGPDWKTAPSPITFSSIYGGEDYDASKEQTGWDQPGFDDATWKSVITLKATEKRLLPEEDHPVRVMEVLPVKAVTRPQTGVYMYDFGQNASGIVSLKVKGKKGQTIKLIPAELINDSKLANQKATGGPYYFSYTLKGDGEESWRPRFTYYGFRYVQVEGAAPDTASDRGDLPVLTNLDLLHTRNAAPVNGTFSCSNDLFNRIHTLILWAIKSNMQSVLTDCPHREKLSWLEQDYLMGNAIQYNYDIDLLYRKLIRDMQEAQTKEGLVPDIAPEYVFFDDKGFGFRDSPEWGSASVIVPWLTYRWYGDKSIINSAYPMARKYVEYLTSKAVNNLLSYGLGDWFDNGPNRPGVAQLTPVGASATAIYYYDIVLTAKMATILGKAADATALNKLAATVKSAYNNAYFNPATKVYATGSQTAMAMPLCVGLVDSADRKAVFNNLVDSIRQQGKKLTAGDIGFHFLVQALQEGGASDLLYEMNNRSDVAGYGFQLAKGATTLTESWAALEQVSNNHLMLGHLMEWFYTGLGGITQSPESVGYRQIQICPELVGDITWVKTTYNTPHGTVRSAWNKKGGKVTYNISIPPNTTAIVKLPATKDRPVSAVSGNAGQVNALDVQRYEEGRAVIHLGSGDYELLGAAVL</sequence>
<dbReference type="InterPro" id="IPR035398">
    <property type="entry name" value="Bac_rhamnosid_C"/>
</dbReference>
<keyword evidence="3 8" id="KW-0378">Hydrolase</keyword>
<evidence type="ECO:0000256" key="3">
    <source>
        <dbReference type="ARBA" id="ARBA00022801"/>
    </source>
</evidence>
<proteinExistence type="predicted"/>
<dbReference type="InterPro" id="IPR008902">
    <property type="entry name" value="Rhamnosid_concanavalin"/>
</dbReference>
<dbReference type="GO" id="GO:0016787">
    <property type="term" value="F:hydrolase activity"/>
    <property type="evidence" value="ECO:0007669"/>
    <property type="project" value="UniProtKB-KW"/>
</dbReference>
<dbReference type="EMBL" id="JAICCF010000001">
    <property type="protein sequence ID" value="MBW8684132.1"/>
    <property type="molecule type" value="Genomic_DNA"/>
</dbReference>
<name>A0ABS7G8Y9_9BACT</name>
<dbReference type="Pfam" id="PF08531">
    <property type="entry name" value="Bac_rhamnosid_N"/>
    <property type="match status" value="1"/>
</dbReference>
<comment type="catalytic activity">
    <reaction evidence="1">
        <text>Hydrolysis of terminal non-reducing alpha-L-rhamnose residues in alpha-L-rhamnosides.</text>
        <dbReference type="EC" id="3.2.1.40"/>
    </reaction>
</comment>
<dbReference type="SUPFAM" id="SSF48208">
    <property type="entry name" value="Six-hairpin glycosidases"/>
    <property type="match status" value="1"/>
</dbReference>
<evidence type="ECO:0000259" key="7">
    <source>
        <dbReference type="Pfam" id="PF17390"/>
    </source>
</evidence>
<gene>
    <name evidence="8" type="ORF">K1Y79_07260</name>
</gene>
<dbReference type="InterPro" id="IPR035396">
    <property type="entry name" value="Bac_rhamnosid6H"/>
</dbReference>
<dbReference type="Pfam" id="PF05592">
    <property type="entry name" value="Bac_rhamnosid"/>
    <property type="match status" value="1"/>
</dbReference>
<dbReference type="RefSeq" id="WP_220249328.1">
    <property type="nucleotide sequence ID" value="NZ_JAICCF010000001.1"/>
</dbReference>
<evidence type="ECO:0000313" key="9">
    <source>
        <dbReference type="Proteomes" id="UP000812961"/>
    </source>
</evidence>
<evidence type="ECO:0000256" key="1">
    <source>
        <dbReference type="ARBA" id="ARBA00001445"/>
    </source>
</evidence>
<dbReference type="InterPro" id="IPR016007">
    <property type="entry name" value="Alpha_rhamnosid"/>
</dbReference>
<dbReference type="Pfam" id="PF17389">
    <property type="entry name" value="Bac_rhamnosid6H"/>
    <property type="match status" value="1"/>
</dbReference>
<comment type="caution">
    <text evidence="8">The sequence shown here is derived from an EMBL/GenBank/DDBJ whole genome shotgun (WGS) entry which is preliminary data.</text>
</comment>
<dbReference type="InterPro" id="IPR013783">
    <property type="entry name" value="Ig-like_fold"/>
</dbReference>
<dbReference type="PIRSF" id="PIRSF010631">
    <property type="entry name" value="A-rhamnsds"/>
    <property type="match status" value="1"/>
</dbReference>
<organism evidence="8 9">
    <name type="scientific">Chitinophaga rhizophila</name>
    <dbReference type="NCBI Taxonomy" id="2866212"/>
    <lineage>
        <taxon>Bacteria</taxon>
        <taxon>Pseudomonadati</taxon>
        <taxon>Bacteroidota</taxon>
        <taxon>Chitinophagia</taxon>
        <taxon>Chitinophagales</taxon>
        <taxon>Chitinophagaceae</taxon>
        <taxon>Chitinophaga</taxon>
    </lineage>
</organism>
<dbReference type="Gene3D" id="2.60.420.10">
    <property type="entry name" value="Maltose phosphorylase, domain 3"/>
    <property type="match status" value="1"/>
</dbReference>
<dbReference type="PANTHER" id="PTHR33307">
    <property type="entry name" value="ALPHA-RHAMNOSIDASE (EUROFUNG)"/>
    <property type="match status" value="1"/>
</dbReference>
<evidence type="ECO:0000256" key="2">
    <source>
        <dbReference type="ARBA" id="ARBA00012652"/>
    </source>
</evidence>
<dbReference type="InterPro" id="IPR008928">
    <property type="entry name" value="6-hairpin_glycosidase_sf"/>
</dbReference>
<evidence type="ECO:0000259" key="5">
    <source>
        <dbReference type="Pfam" id="PF08531"/>
    </source>
</evidence>
<reference evidence="8 9" key="1">
    <citation type="submission" date="2021-08" db="EMBL/GenBank/DDBJ databases">
        <title>The genome sequence of Chitinophaga sp. B61.</title>
        <authorList>
            <person name="Zhang X."/>
        </authorList>
    </citation>
    <scope>NUCLEOTIDE SEQUENCE [LARGE SCALE GENOMIC DNA]</scope>
    <source>
        <strain evidence="8 9">B61</strain>
    </source>
</reference>
<feature type="domain" description="Alpha-L-rhamnosidase six-hairpin glycosidase" evidence="6">
    <location>
        <begin position="479"/>
        <end position="813"/>
    </location>
</feature>
<dbReference type="PANTHER" id="PTHR33307:SF11">
    <property type="entry name" value="ALPHA-L-RHAMNOSIDASE"/>
    <property type="match status" value="1"/>
</dbReference>
<dbReference type="InterPro" id="IPR013737">
    <property type="entry name" value="Bac_rhamnosid_N"/>
</dbReference>